<feature type="coiled-coil region" evidence="1">
    <location>
        <begin position="126"/>
        <end position="189"/>
    </location>
</feature>
<feature type="coiled-coil region" evidence="1">
    <location>
        <begin position="457"/>
        <end position="491"/>
    </location>
</feature>
<dbReference type="AlphaFoldDB" id="A0A1V9ZU34"/>
<evidence type="ECO:0008006" key="5">
    <source>
        <dbReference type="Google" id="ProtNLM"/>
    </source>
</evidence>
<dbReference type="STRING" id="1202772.A0A1V9ZU34"/>
<dbReference type="PANTHER" id="PTHR18950">
    <property type="entry name" value="PROGESTERONE-INDUCED BLOCKING FACTOR 1"/>
    <property type="match status" value="1"/>
</dbReference>
<proteinExistence type="predicted"/>
<protein>
    <recommendedName>
        <fullName evidence="5">Progesterone-induced-blocking factor 1</fullName>
    </recommendedName>
</protein>
<dbReference type="OrthoDB" id="299638at2759"/>
<feature type="coiled-coil region" evidence="1">
    <location>
        <begin position="281"/>
        <end position="411"/>
    </location>
</feature>
<organism evidence="3 4">
    <name type="scientific">Achlya hypogyna</name>
    <name type="common">Oomycete</name>
    <name type="synonym">Protoachlya hypogyna</name>
    <dbReference type="NCBI Taxonomy" id="1202772"/>
    <lineage>
        <taxon>Eukaryota</taxon>
        <taxon>Sar</taxon>
        <taxon>Stramenopiles</taxon>
        <taxon>Oomycota</taxon>
        <taxon>Saprolegniomycetes</taxon>
        <taxon>Saprolegniales</taxon>
        <taxon>Achlyaceae</taxon>
        <taxon>Achlya</taxon>
    </lineage>
</organism>
<evidence type="ECO:0000313" key="3">
    <source>
        <dbReference type="EMBL" id="OQS01538.1"/>
    </source>
</evidence>
<sequence length="787" mass="87683">MSARAKTKAPRSVDSRADNDDGELDVEVDSSGSVPSSSSEKVRRLVSQLGLRKEGNTSGSSHGDDSSSLSLPHSFDNTPASTPAASPAPSRNVAQSFDLALRNLPPRSGQPKRTDDTMRKFFEIQVDKVRAQLSLALEEKKQAQAALSTERRTFQDTIASLQIRVKNEMSQLKTEKAAVETQLHIMEHRLKAEKHQFYDLRVPAALAKELQRQSHDALTLVEFVQMKAFELVEPHVAAQDAAALEIARLKEVTTGLQAKADASAEDAHRLQRKCDVQARELELSEATRLELERQVKQLHAHVQELNALRASAPAAASPLVTAALEAQVRELQAQLEAARQAREASKSEKEQLEQRVALLVVDKEYLSKAHDRQDETIKQLQDDLQSAQASVRRLEHSKETFLAQVEQAREEAKTLFEHRMHVELGKLQDAAKNEMDALRESGKTLFERENRLLRDARADALAQAEATNQKLASLQRAYEDKVLELTRLDAQFTTGVADVRNELKIKHFELAQLSRNYEDKVQLLHQAHLEVDMLKQKASGYLGPPASVDVHKSEFQRLETASAKEIAALRLEVASERDKLKAYEALEVDMDQAVLQAGLLPETSDATAATFALIPTAPKRRFQQSVALAQKVVQCELTIQSQARQLEQLQSQHDQVVRELEHAQTQLAHVHQPQQYLIEKLRRLQAELSEREAACQGLQTALHEHQARANELLQTKIALQGQLQQLLGRRHELDTLKAMVLQTQQSLARAAAPVAATTPPPTTQATIGSVPKWYQKLRPAPVPPPSP</sequence>
<dbReference type="GO" id="GO:0005815">
    <property type="term" value="C:microtubule organizing center"/>
    <property type="evidence" value="ECO:0007669"/>
    <property type="project" value="TreeGrafter"/>
</dbReference>
<gene>
    <name evidence="3" type="ORF">ACHHYP_00664</name>
</gene>
<evidence type="ECO:0000256" key="1">
    <source>
        <dbReference type="SAM" id="Coils"/>
    </source>
</evidence>
<evidence type="ECO:0000313" key="4">
    <source>
        <dbReference type="Proteomes" id="UP000243579"/>
    </source>
</evidence>
<evidence type="ECO:0000256" key="2">
    <source>
        <dbReference type="SAM" id="MobiDB-lite"/>
    </source>
</evidence>
<feature type="coiled-coil region" evidence="1">
    <location>
        <begin position="632"/>
        <end position="715"/>
    </location>
</feature>
<feature type="region of interest" description="Disordered" evidence="2">
    <location>
        <begin position="1"/>
        <end position="91"/>
    </location>
</feature>
<reference evidence="3 4" key="1">
    <citation type="journal article" date="2014" name="Genome Biol. Evol.">
        <title>The secreted proteins of Achlya hypogyna and Thraustotheca clavata identify the ancestral oomycete secretome and reveal gene acquisitions by horizontal gene transfer.</title>
        <authorList>
            <person name="Misner I."/>
            <person name="Blouin N."/>
            <person name="Leonard G."/>
            <person name="Richards T.A."/>
            <person name="Lane C.E."/>
        </authorList>
    </citation>
    <scope>NUCLEOTIDE SEQUENCE [LARGE SCALE GENOMIC DNA]</scope>
    <source>
        <strain evidence="3 4">ATCC 48635</strain>
    </source>
</reference>
<comment type="caution">
    <text evidence="3">The sequence shown here is derived from an EMBL/GenBank/DDBJ whole genome shotgun (WGS) entry which is preliminary data.</text>
</comment>
<accession>A0A1V9ZU34</accession>
<feature type="compositionally biased region" description="Low complexity" evidence="2">
    <location>
        <begin position="58"/>
        <end position="90"/>
    </location>
</feature>
<keyword evidence="4" id="KW-1185">Reference proteome</keyword>
<dbReference type="PANTHER" id="PTHR18950:SF0">
    <property type="entry name" value="PROGESTERONE IMMUNOMODULATORY BINDING FACTOR 1"/>
    <property type="match status" value="1"/>
</dbReference>
<dbReference type="GO" id="GO:0060271">
    <property type="term" value="P:cilium assembly"/>
    <property type="evidence" value="ECO:0007669"/>
    <property type="project" value="TreeGrafter"/>
</dbReference>
<dbReference type="InterPro" id="IPR026205">
    <property type="entry name" value="PIBF1"/>
</dbReference>
<dbReference type="EMBL" id="JNBR01000006">
    <property type="protein sequence ID" value="OQS01538.1"/>
    <property type="molecule type" value="Genomic_DNA"/>
</dbReference>
<name>A0A1V9ZU34_ACHHY</name>
<keyword evidence="1" id="KW-0175">Coiled coil</keyword>
<dbReference type="Proteomes" id="UP000243579">
    <property type="component" value="Unassembled WGS sequence"/>
</dbReference>
<feature type="compositionally biased region" description="Low complexity" evidence="2">
    <location>
        <begin position="30"/>
        <end position="39"/>
    </location>
</feature>